<dbReference type="OrthoDB" id="1919336at2759"/>
<sequence>MKQPMKFYYRSIYLAPEEMASIGAKGPSHSKRTPIVTQRMQQFKQRSHGDMTTQKQHRCETKGCDKAFTSLPGLKYHRNTSHSRRNQKFHCHLCHNSFKSANGLKYHTENKKAKCHEEGGAQRPCSCCPEVEADTTTGHQSGVSDSEGDGQTDRAYQINTENSIQDRDILCFTGLIDTLRSETGLTETDTEESGKKVPPPLQLLEDTRMKDTGKEQQLGRGVACKLQSGFRTNTQASMDITPTEMGAGADMLKEFAIIATSPQSPLMQTAQPFCWDKYIQAEKSKSVVTEDKKMGEGRFTGYHGNNAGYTDRNLVKYDDPVPEQEVGSYHSDQSGDGSDPRVTSSSPFPGSNSVDGDWSHKWPTAVWQCFVKGTMVHFVDDNGVWTSVEELARHEELSQQACRQGTTPSYAPNGLLLKDIQCRQPETTNLLFSAKVKGQSDVLVQCKTDHPFFVKDKGWASLNDTMTAEHYGIPCNQLEIGDLCLPPSHPDAAFSTFQSKGIRGSWR</sequence>
<keyword evidence="8" id="KW-0479">Metal-binding</keyword>
<feature type="region of interest" description="Disordered" evidence="9">
    <location>
        <begin position="322"/>
        <end position="355"/>
    </location>
</feature>
<dbReference type="GO" id="GO:0008270">
    <property type="term" value="F:zinc ion binding"/>
    <property type="evidence" value="ECO:0007669"/>
    <property type="project" value="UniProtKB-KW"/>
</dbReference>
<comment type="caution">
    <text evidence="12">The sequence shown here is derived from an EMBL/GenBank/DDBJ whole genome shotgun (WGS) entry which is preliminary data.</text>
</comment>
<dbReference type="InterPro" id="IPR013087">
    <property type="entry name" value="Znf_C2H2_type"/>
</dbReference>
<evidence type="ECO:0000256" key="9">
    <source>
        <dbReference type="SAM" id="MobiDB-lite"/>
    </source>
</evidence>
<comment type="subcellular location">
    <subcellularLocation>
        <location evidence="1">Nucleus</location>
    </subcellularLocation>
</comment>
<dbReference type="EMBL" id="NEDP02000586">
    <property type="protein sequence ID" value="OWF55589.1"/>
    <property type="molecule type" value="Genomic_DNA"/>
</dbReference>
<dbReference type="PROSITE" id="PS51148">
    <property type="entry name" value="AXH"/>
    <property type="match status" value="1"/>
</dbReference>
<protein>
    <submittedName>
        <fullName evidence="12">HMG box-containing protein 1</fullName>
    </submittedName>
</protein>
<keyword evidence="6" id="KW-0804">Transcription</keyword>
<evidence type="ECO:0000256" key="6">
    <source>
        <dbReference type="ARBA" id="ARBA00023163"/>
    </source>
</evidence>
<dbReference type="GO" id="GO:0016055">
    <property type="term" value="P:Wnt signaling pathway"/>
    <property type="evidence" value="ECO:0007669"/>
    <property type="project" value="UniProtKB-KW"/>
</dbReference>
<dbReference type="InterPro" id="IPR039655">
    <property type="entry name" value="HBP1"/>
</dbReference>
<dbReference type="SUPFAM" id="SSF102031">
    <property type="entry name" value="AXH domain"/>
    <property type="match status" value="1"/>
</dbReference>
<evidence type="ECO:0000256" key="8">
    <source>
        <dbReference type="PROSITE-ProRule" id="PRU00042"/>
    </source>
</evidence>
<proteinExistence type="predicted"/>
<evidence type="ECO:0000259" key="10">
    <source>
        <dbReference type="PROSITE" id="PS50157"/>
    </source>
</evidence>
<dbReference type="STRING" id="6573.A0A210R3N1"/>
<evidence type="ECO:0000313" key="12">
    <source>
        <dbReference type="EMBL" id="OWF55589.1"/>
    </source>
</evidence>
<dbReference type="GO" id="GO:0000978">
    <property type="term" value="F:RNA polymerase II cis-regulatory region sequence-specific DNA binding"/>
    <property type="evidence" value="ECO:0007669"/>
    <property type="project" value="TreeGrafter"/>
</dbReference>
<keyword evidence="2" id="KW-0678">Repressor</keyword>
<dbReference type="PROSITE" id="PS00028">
    <property type="entry name" value="ZINC_FINGER_C2H2_1"/>
    <property type="match status" value="1"/>
</dbReference>
<evidence type="ECO:0000256" key="4">
    <source>
        <dbReference type="ARBA" id="ARBA00023015"/>
    </source>
</evidence>
<dbReference type="SMART" id="SM00536">
    <property type="entry name" value="AXH"/>
    <property type="match status" value="1"/>
</dbReference>
<feature type="compositionally biased region" description="Polar residues" evidence="9">
    <location>
        <begin position="330"/>
        <end position="354"/>
    </location>
</feature>
<keyword evidence="3" id="KW-0879">Wnt signaling pathway</keyword>
<evidence type="ECO:0000256" key="2">
    <source>
        <dbReference type="ARBA" id="ARBA00022491"/>
    </source>
</evidence>
<evidence type="ECO:0000313" key="13">
    <source>
        <dbReference type="Proteomes" id="UP000242188"/>
    </source>
</evidence>
<keyword evidence="8" id="KW-0863">Zinc-finger</keyword>
<evidence type="ECO:0000256" key="7">
    <source>
        <dbReference type="ARBA" id="ARBA00023242"/>
    </source>
</evidence>
<evidence type="ECO:0000256" key="5">
    <source>
        <dbReference type="ARBA" id="ARBA00023125"/>
    </source>
</evidence>
<gene>
    <name evidence="12" type="ORF">KP79_PYT11317</name>
</gene>
<dbReference type="GO" id="GO:0005634">
    <property type="term" value="C:nucleus"/>
    <property type="evidence" value="ECO:0007669"/>
    <property type="project" value="UniProtKB-SubCell"/>
</dbReference>
<dbReference type="PROSITE" id="PS50157">
    <property type="entry name" value="ZINC_FINGER_C2H2_2"/>
    <property type="match status" value="1"/>
</dbReference>
<keyword evidence="8" id="KW-0862">Zinc</keyword>
<dbReference type="Pfam" id="PF08517">
    <property type="entry name" value="AXH"/>
    <property type="match status" value="1"/>
</dbReference>
<dbReference type="GO" id="GO:0003723">
    <property type="term" value="F:RNA binding"/>
    <property type="evidence" value="ECO:0007669"/>
    <property type="project" value="InterPro"/>
</dbReference>
<dbReference type="InterPro" id="IPR036236">
    <property type="entry name" value="Znf_C2H2_sf"/>
</dbReference>
<dbReference type="SMART" id="SM00355">
    <property type="entry name" value="ZnF_C2H2"/>
    <property type="match status" value="2"/>
</dbReference>
<dbReference type="GO" id="GO:0000981">
    <property type="term" value="F:DNA-binding transcription factor activity, RNA polymerase II-specific"/>
    <property type="evidence" value="ECO:0007669"/>
    <property type="project" value="TreeGrafter"/>
</dbReference>
<keyword evidence="4" id="KW-0805">Transcription regulation</keyword>
<dbReference type="PANTHER" id="PTHR15499:SF3">
    <property type="entry name" value="HMG BOX-CONTAINING PROTEIN 1"/>
    <property type="match status" value="1"/>
</dbReference>
<organism evidence="12 13">
    <name type="scientific">Mizuhopecten yessoensis</name>
    <name type="common">Japanese scallop</name>
    <name type="synonym">Patinopecten yessoensis</name>
    <dbReference type="NCBI Taxonomy" id="6573"/>
    <lineage>
        <taxon>Eukaryota</taxon>
        <taxon>Metazoa</taxon>
        <taxon>Spiralia</taxon>
        <taxon>Lophotrochozoa</taxon>
        <taxon>Mollusca</taxon>
        <taxon>Bivalvia</taxon>
        <taxon>Autobranchia</taxon>
        <taxon>Pteriomorphia</taxon>
        <taxon>Pectinida</taxon>
        <taxon>Pectinoidea</taxon>
        <taxon>Pectinidae</taxon>
        <taxon>Mizuhopecten</taxon>
    </lineage>
</organism>
<accession>A0A210R3N1</accession>
<feature type="domain" description="AXH" evidence="11">
    <location>
        <begin position="358"/>
        <end position="495"/>
    </location>
</feature>
<keyword evidence="7" id="KW-0539">Nucleus</keyword>
<evidence type="ECO:0000259" key="11">
    <source>
        <dbReference type="PROSITE" id="PS51148"/>
    </source>
</evidence>
<keyword evidence="5" id="KW-0238">DNA-binding</keyword>
<dbReference type="InterPro" id="IPR036096">
    <property type="entry name" value="Ataxin_AXH_dom_sf"/>
</dbReference>
<dbReference type="PANTHER" id="PTHR15499">
    <property type="entry name" value="HMG BOX-CONTAINING PROTEIN 1"/>
    <property type="match status" value="1"/>
</dbReference>
<dbReference type="AlphaFoldDB" id="A0A210R3N1"/>
<name>A0A210R3N1_MIZYE</name>
<reference evidence="12 13" key="1">
    <citation type="journal article" date="2017" name="Nat. Ecol. Evol.">
        <title>Scallop genome provides insights into evolution of bilaterian karyotype and development.</title>
        <authorList>
            <person name="Wang S."/>
            <person name="Zhang J."/>
            <person name="Jiao W."/>
            <person name="Li J."/>
            <person name="Xun X."/>
            <person name="Sun Y."/>
            <person name="Guo X."/>
            <person name="Huan P."/>
            <person name="Dong B."/>
            <person name="Zhang L."/>
            <person name="Hu X."/>
            <person name="Sun X."/>
            <person name="Wang J."/>
            <person name="Zhao C."/>
            <person name="Wang Y."/>
            <person name="Wang D."/>
            <person name="Huang X."/>
            <person name="Wang R."/>
            <person name="Lv J."/>
            <person name="Li Y."/>
            <person name="Zhang Z."/>
            <person name="Liu B."/>
            <person name="Lu W."/>
            <person name="Hui Y."/>
            <person name="Liang J."/>
            <person name="Zhou Z."/>
            <person name="Hou R."/>
            <person name="Li X."/>
            <person name="Liu Y."/>
            <person name="Li H."/>
            <person name="Ning X."/>
            <person name="Lin Y."/>
            <person name="Zhao L."/>
            <person name="Xing Q."/>
            <person name="Dou J."/>
            <person name="Li Y."/>
            <person name="Mao J."/>
            <person name="Guo H."/>
            <person name="Dou H."/>
            <person name="Li T."/>
            <person name="Mu C."/>
            <person name="Jiang W."/>
            <person name="Fu Q."/>
            <person name="Fu X."/>
            <person name="Miao Y."/>
            <person name="Liu J."/>
            <person name="Yu Q."/>
            <person name="Li R."/>
            <person name="Liao H."/>
            <person name="Li X."/>
            <person name="Kong Y."/>
            <person name="Jiang Z."/>
            <person name="Chourrout D."/>
            <person name="Li R."/>
            <person name="Bao Z."/>
        </authorList>
    </citation>
    <scope>NUCLEOTIDE SEQUENCE [LARGE SCALE GENOMIC DNA]</scope>
    <source>
        <strain evidence="12 13">PY_sf001</strain>
    </source>
</reference>
<dbReference type="Proteomes" id="UP000242188">
    <property type="component" value="Unassembled WGS sequence"/>
</dbReference>
<feature type="domain" description="C2H2-type" evidence="10">
    <location>
        <begin position="57"/>
        <end position="87"/>
    </location>
</feature>
<keyword evidence="13" id="KW-1185">Reference proteome</keyword>
<evidence type="ECO:0000256" key="1">
    <source>
        <dbReference type="ARBA" id="ARBA00004123"/>
    </source>
</evidence>
<dbReference type="InterPro" id="IPR003652">
    <property type="entry name" value="Ataxin_AXH_dom"/>
</dbReference>
<dbReference type="Gene3D" id="3.30.160.60">
    <property type="entry name" value="Classic Zinc Finger"/>
    <property type="match status" value="1"/>
</dbReference>
<evidence type="ECO:0000256" key="3">
    <source>
        <dbReference type="ARBA" id="ARBA00022687"/>
    </source>
</evidence>
<dbReference type="SUPFAM" id="SSF57667">
    <property type="entry name" value="beta-beta-alpha zinc fingers"/>
    <property type="match status" value="1"/>
</dbReference>